<evidence type="ECO:0000256" key="1">
    <source>
        <dbReference type="ARBA" id="ARBA00001946"/>
    </source>
</evidence>
<keyword evidence="3" id="KW-0460">Magnesium</keyword>
<evidence type="ECO:0000256" key="2">
    <source>
        <dbReference type="ARBA" id="ARBA00022801"/>
    </source>
</evidence>
<dbReference type="AlphaFoldDB" id="A0AAW8R1V7"/>
<gene>
    <name evidence="4" type="ORF">RM544_06530</name>
</gene>
<evidence type="ECO:0000313" key="4">
    <source>
        <dbReference type="EMBL" id="MDT0582186.1"/>
    </source>
</evidence>
<dbReference type="Gene3D" id="3.40.50.1000">
    <property type="entry name" value="HAD superfamily/HAD-like"/>
    <property type="match status" value="1"/>
</dbReference>
<evidence type="ECO:0000256" key="3">
    <source>
        <dbReference type="ARBA" id="ARBA00022842"/>
    </source>
</evidence>
<proteinExistence type="predicted"/>
<dbReference type="Gene3D" id="1.20.120.1600">
    <property type="match status" value="1"/>
</dbReference>
<name>A0AAW8R1V7_9ALTE</name>
<dbReference type="NCBIfam" id="TIGR01549">
    <property type="entry name" value="HAD-SF-IA-v1"/>
    <property type="match status" value="1"/>
</dbReference>
<dbReference type="InterPro" id="IPR051400">
    <property type="entry name" value="HAD-like_hydrolase"/>
</dbReference>
<comment type="cofactor">
    <cofactor evidence="1">
        <name>Mg(2+)</name>
        <dbReference type="ChEBI" id="CHEBI:18420"/>
    </cofactor>
</comment>
<dbReference type="Proteomes" id="UP001249020">
    <property type="component" value="Unassembled WGS sequence"/>
</dbReference>
<dbReference type="PANTHER" id="PTHR46470">
    <property type="entry name" value="N-ACYLNEURAMINATE-9-PHOSPHATASE"/>
    <property type="match status" value="1"/>
</dbReference>
<dbReference type="InterPro" id="IPR023214">
    <property type="entry name" value="HAD_sf"/>
</dbReference>
<dbReference type="InterPro" id="IPR006439">
    <property type="entry name" value="HAD-SF_hydro_IA"/>
</dbReference>
<dbReference type="GO" id="GO:0016787">
    <property type="term" value="F:hydrolase activity"/>
    <property type="evidence" value="ECO:0007669"/>
    <property type="project" value="UniProtKB-KW"/>
</dbReference>
<accession>A0AAW8R1V7</accession>
<dbReference type="PANTHER" id="PTHR46470:SF4">
    <property type="entry name" value="5-AMINO-6-(5-PHOSPHO-D-RIBITYLAMINO)URACIL PHOSPHATASE YIGB"/>
    <property type="match status" value="1"/>
</dbReference>
<dbReference type="GO" id="GO:0009231">
    <property type="term" value="P:riboflavin biosynthetic process"/>
    <property type="evidence" value="ECO:0007669"/>
    <property type="project" value="TreeGrafter"/>
</dbReference>
<dbReference type="RefSeq" id="WP_311360964.1">
    <property type="nucleotide sequence ID" value="NZ_JAVRIE010000002.1"/>
</dbReference>
<dbReference type="Pfam" id="PF00702">
    <property type="entry name" value="Hydrolase"/>
    <property type="match status" value="1"/>
</dbReference>
<keyword evidence="5" id="KW-1185">Reference proteome</keyword>
<dbReference type="SUPFAM" id="SSF56784">
    <property type="entry name" value="HAD-like"/>
    <property type="match status" value="1"/>
</dbReference>
<dbReference type="InterPro" id="IPR036412">
    <property type="entry name" value="HAD-like_sf"/>
</dbReference>
<dbReference type="SFLD" id="SFLDG01129">
    <property type="entry name" value="C1.5:_HAD__Beta-PGM__Phosphata"/>
    <property type="match status" value="1"/>
</dbReference>
<evidence type="ECO:0000313" key="5">
    <source>
        <dbReference type="Proteomes" id="UP001249020"/>
    </source>
</evidence>
<dbReference type="SFLD" id="SFLDS00003">
    <property type="entry name" value="Haloacid_Dehalogenase"/>
    <property type="match status" value="1"/>
</dbReference>
<protein>
    <submittedName>
        <fullName evidence="4">HAD-IA family hydrolase</fullName>
    </submittedName>
</protein>
<dbReference type="EMBL" id="JAVRIE010000002">
    <property type="protein sequence ID" value="MDT0582186.1"/>
    <property type="molecule type" value="Genomic_DNA"/>
</dbReference>
<keyword evidence="2 4" id="KW-0378">Hydrolase</keyword>
<sequence length="238" mass="27201">MIIYKPTPKITAMTFDLDDTLYHNWPYLVEAERGLLNYISERYPDSSHLHKDDWQQFKRQALRDDPTLFSDMGELRRRVLSEGLQRGGYAGSTLKKAVDDCFDWFYYQRSNFKVSDAVATVLAALAKKLPLVAITNGNVNTKQIGIDEYFQTVLKASQNSPMKPHAHMFDKAAALLAVPRKKILHVGDNLEKDVWGASLAGFSTAWHACDRKMDIRSEPVRVLPNLEIHELEELTYLV</sequence>
<comment type="caution">
    <text evidence="4">The sequence shown here is derived from an EMBL/GenBank/DDBJ whole genome shotgun (WGS) entry which is preliminary data.</text>
</comment>
<organism evidence="4 5">
    <name type="scientific">Brumicola blandensis</name>
    <dbReference type="NCBI Taxonomy" id="3075611"/>
    <lineage>
        <taxon>Bacteria</taxon>
        <taxon>Pseudomonadati</taxon>
        <taxon>Pseudomonadota</taxon>
        <taxon>Gammaproteobacteria</taxon>
        <taxon>Alteromonadales</taxon>
        <taxon>Alteromonadaceae</taxon>
        <taxon>Brumicola</taxon>
    </lineage>
</organism>
<reference evidence="4 5" key="1">
    <citation type="submission" date="2023-09" db="EMBL/GenBank/DDBJ databases">
        <authorList>
            <person name="Rey-Velasco X."/>
        </authorList>
    </citation>
    <scope>NUCLEOTIDE SEQUENCE [LARGE SCALE GENOMIC DNA]</scope>
    <source>
        <strain evidence="4 5">W409</strain>
    </source>
</reference>